<dbReference type="EMBL" id="UYRV01026143">
    <property type="protein sequence ID" value="VDK78756.1"/>
    <property type="molecule type" value="Genomic_DNA"/>
</dbReference>
<evidence type="ECO:0000256" key="5">
    <source>
        <dbReference type="ARBA" id="ARBA00023180"/>
    </source>
</evidence>
<sequence length="100" mass="11240">MFALEHRFYGESRPTIDQSVENLRYLSSRQALEDLSAFVKAMNEEHHLENPRWVTFGGSYPGNVCLSSSCEVDCQKSIMHSAKKQQQAGIIDSKIALSSC</sequence>
<keyword evidence="4" id="KW-0378">Hydrolase</keyword>
<keyword evidence="3" id="KW-0732">Signal</keyword>
<evidence type="ECO:0000256" key="3">
    <source>
        <dbReference type="ARBA" id="ARBA00022729"/>
    </source>
</evidence>
<reference evidence="6 7" key="1">
    <citation type="submission" date="2018-11" db="EMBL/GenBank/DDBJ databases">
        <authorList>
            <consortium name="Pathogen Informatics"/>
        </authorList>
    </citation>
    <scope>NUCLEOTIDE SEQUENCE [LARGE SCALE GENOMIC DNA]</scope>
</reference>
<dbReference type="Proteomes" id="UP000271889">
    <property type="component" value="Unassembled WGS sequence"/>
</dbReference>
<dbReference type="PANTHER" id="PTHR11010">
    <property type="entry name" value="PROTEASE S28 PRO-X CARBOXYPEPTIDASE-RELATED"/>
    <property type="match status" value="1"/>
</dbReference>
<dbReference type="Gene3D" id="3.40.50.1820">
    <property type="entry name" value="alpha/beta hydrolase"/>
    <property type="match status" value="1"/>
</dbReference>
<evidence type="ECO:0000313" key="6">
    <source>
        <dbReference type="EMBL" id="VDK78756.1"/>
    </source>
</evidence>
<evidence type="ECO:0000256" key="2">
    <source>
        <dbReference type="ARBA" id="ARBA00022670"/>
    </source>
</evidence>
<dbReference type="InterPro" id="IPR008758">
    <property type="entry name" value="Peptidase_S28"/>
</dbReference>
<dbReference type="GO" id="GO:0006508">
    <property type="term" value="P:proteolysis"/>
    <property type="evidence" value="ECO:0007669"/>
    <property type="project" value="UniProtKB-KW"/>
</dbReference>
<protein>
    <submittedName>
        <fullName evidence="6">Uncharacterized protein</fullName>
    </submittedName>
</protein>
<evidence type="ECO:0000256" key="4">
    <source>
        <dbReference type="ARBA" id="ARBA00022801"/>
    </source>
</evidence>
<dbReference type="GO" id="GO:0070008">
    <property type="term" value="F:serine-type exopeptidase activity"/>
    <property type="evidence" value="ECO:0007669"/>
    <property type="project" value="InterPro"/>
</dbReference>
<dbReference type="PANTHER" id="PTHR11010:SF117">
    <property type="entry name" value="SERINE PROTEASE 16"/>
    <property type="match status" value="1"/>
</dbReference>
<evidence type="ECO:0000313" key="7">
    <source>
        <dbReference type="Proteomes" id="UP000271889"/>
    </source>
</evidence>
<proteinExistence type="inferred from homology"/>
<organism evidence="6 7">
    <name type="scientific">Cylicostephanus goldi</name>
    <name type="common">Nematode worm</name>
    <dbReference type="NCBI Taxonomy" id="71465"/>
    <lineage>
        <taxon>Eukaryota</taxon>
        <taxon>Metazoa</taxon>
        <taxon>Ecdysozoa</taxon>
        <taxon>Nematoda</taxon>
        <taxon>Chromadorea</taxon>
        <taxon>Rhabditida</taxon>
        <taxon>Rhabditina</taxon>
        <taxon>Rhabditomorpha</taxon>
        <taxon>Strongyloidea</taxon>
        <taxon>Strongylidae</taxon>
        <taxon>Cylicostephanus</taxon>
    </lineage>
</organism>
<dbReference type="AlphaFoldDB" id="A0A3P6SU78"/>
<gene>
    <name evidence="6" type="ORF">CGOC_LOCUS7490</name>
</gene>
<name>A0A3P6SU78_CYLGO</name>
<evidence type="ECO:0000256" key="1">
    <source>
        <dbReference type="ARBA" id="ARBA00011079"/>
    </source>
</evidence>
<comment type="similarity">
    <text evidence="1">Belongs to the peptidase S28 family.</text>
</comment>
<dbReference type="SUPFAM" id="SSF53474">
    <property type="entry name" value="alpha/beta-Hydrolases"/>
    <property type="match status" value="1"/>
</dbReference>
<keyword evidence="2" id="KW-0645">Protease</keyword>
<keyword evidence="7" id="KW-1185">Reference proteome</keyword>
<keyword evidence="5" id="KW-0325">Glycoprotein</keyword>
<dbReference type="InterPro" id="IPR029058">
    <property type="entry name" value="AB_hydrolase_fold"/>
</dbReference>
<accession>A0A3P6SU78</accession>
<dbReference type="GO" id="GO:0008239">
    <property type="term" value="F:dipeptidyl-peptidase activity"/>
    <property type="evidence" value="ECO:0007669"/>
    <property type="project" value="TreeGrafter"/>
</dbReference>
<dbReference type="OrthoDB" id="1735038at2759"/>
<dbReference type="Pfam" id="PF05577">
    <property type="entry name" value="Peptidase_S28"/>
    <property type="match status" value="1"/>
</dbReference>